<dbReference type="Proteomes" id="UP000192343">
    <property type="component" value="Unassembled WGS sequence"/>
</dbReference>
<evidence type="ECO:0000313" key="7">
    <source>
        <dbReference type="Proteomes" id="UP000192343"/>
    </source>
</evidence>
<evidence type="ECO:0000256" key="2">
    <source>
        <dbReference type="ARBA" id="ARBA00022840"/>
    </source>
</evidence>
<dbReference type="PROSITE" id="PS00676">
    <property type="entry name" value="SIGMA54_INTERACT_2"/>
    <property type="match status" value="1"/>
</dbReference>
<dbReference type="PROSITE" id="PS50110">
    <property type="entry name" value="RESPONSE_REGULATORY"/>
    <property type="match status" value="1"/>
</dbReference>
<dbReference type="EMBL" id="MWQY01000012">
    <property type="protein sequence ID" value="ORC34682.1"/>
    <property type="molecule type" value="Genomic_DNA"/>
</dbReference>
<dbReference type="Pfam" id="PF00158">
    <property type="entry name" value="Sigma54_activat"/>
    <property type="match status" value="1"/>
</dbReference>
<dbReference type="Gene3D" id="1.10.8.60">
    <property type="match status" value="1"/>
</dbReference>
<sequence>MQLKMLKLLIITDNTLTSSLIDAMVPPSSCTEVCRSIEDCRGHESFNTVILDLGIRDWQKVLKEIRRKAFSPAILALAPRSEVNSIVQALKLGAYDWLPDPPQPGTITRLCTELLCRNTEPLCCGENSVFDGFLGESTAIRQVKQLMEKFAASNQPVLLSGESGTGKGVAAEIIHKLSPRRDGPFCFRNCGAIPPALIESELFGTKTGSYTGAVDRAGGLVLSNGGSFFLDEIGELPMDHQAKLLRVIEEGVFHPLGSNRPVSVDTRFIAATNRDLKEMVTEKCFREDLFYRLNILPIHIPPLRERKEDIPLLTFHLLRKKDKRLDHRAMDRLLDYDWPGNIRQLSSCLTRAALIAESDLIRGEDLLFS</sequence>
<dbReference type="InterPro" id="IPR058031">
    <property type="entry name" value="AAA_lid_NorR"/>
</dbReference>
<evidence type="ECO:0000259" key="4">
    <source>
        <dbReference type="PROSITE" id="PS50045"/>
    </source>
</evidence>
<feature type="domain" description="Response regulatory" evidence="5">
    <location>
        <begin position="7"/>
        <end position="115"/>
    </location>
</feature>
<dbReference type="PROSITE" id="PS50045">
    <property type="entry name" value="SIGMA54_INTERACT_4"/>
    <property type="match status" value="1"/>
</dbReference>
<dbReference type="SUPFAM" id="SSF52540">
    <property type="entry name" value="P-loop containing nucleoside triphosphate hydrolases"/>
    <property type="match status" value="1"/>
</dbReference>
<keyword evidence="7" id="KW-1185">Reference proteome</keyword>
<protein>
    <recommendedName>
        <fullName evidence="8">Sigma-54 factor interaction domain-containing protein</fullName>
    </recommendedName>
</protein>
<reference evidence="6 7" key="1">
    <citation type="submission" date="2017-03" db="EMBL/GenBank/DDBJ databases">
        <title>Draft Genome sequence of Marispirochaeta sp. strain JC444.</title>
        <authorList>
            <person name="Shivani Y."/>
            <person name="Subhash Y."/>
            <person name="Sasikala C."/>
            <person name="Ramana C."/>
        </authorList>
    </citation>
    <scope>NUCLEOTIDE SEQUENCE [LARGE SCALE GENOMIC DNA]</scope>
    <source>
        <strain evidence="6 7">JC444</strain>
    </source>
</reference>
<keyword evidence="3" id="KW-0597">Phosphoprotein</keyword>
<dbReference type="GO" id="GO:0006355">
    <property type="term" value="P:regulation of DNA-templated transcription"/>
    <property type="evidence" value="ECO:0007669"/>
    <property type="project" value="InterPro"/>
</dbReference>
<keyword evidence="1" id="KW-0547">Nucleotide-binding</keyword>
<dbReference type="SMART" id="SM00382">
    <property type="entry name" value="AAA"/>
    <property type="match status" value="1"/>
</dbReference>
<dbReference type="Gene3D" id="3.40.50.300">
    <property type="entry name" value="P-loop containing nucleotide triphosphate hydrolases"/>
    <property type="match status" value="1"/>
</dbReference>
<dbReference type="Pfam" id="PF25601">
    <property type="entry name" value="AAA_lid_14"/>
    <property type="match status" value="1"/>
</dbReference>
<dbReference type="FunFam" id="3.40.50.300:FF:000006">
    <property type="entry name" value="DNA-binding transcriptional regulator NtrC"/>
    <property type="match status" value="1"/>
</dbReference>
<evidence type="ECO:0000259" key="5">
    <source>
        <dbReference type="PROSITE" id="PS50110"/>
    </source>
</evidence>
<dbReference type="InterPro" id="IPR025943">
    <property type="entry name" value="Sigma_54_int_dom_ATP-bd_2"/>
</dbReference>
<organism evidence="6 7">
    <name type="scientific">Marispirochaeta aestuarii</name>
    <dbReference type="NCBI Taxonomy" id="1963862"/>
    <lineage>
        <taxon>Bacteria</taxon>
        <taxon>Pseudomonadati</taxon>
        <taxon>Spirochaetota</taxon>
        <taxon>Spirochaetia</taxon>
        <taxon>Spirochaetales</taxon>
        <taxon>Spirochaetaceae</taxon>
        <taxon>Marispirochaeta</taxon>
    </lineage>
</organism>
<dbReference type="InterPro" id="IPR002078">
    <property type="entry name" value="Sigma_54_int"/>
</dbReference>
<dbReference type="STRING" id="1963862.B4O97_12100"/>
<comment type="caution">
    <text evidence="6">The sequence shown here is derived from an EMBL/GenBank/DDBJ whole genome shotgun (WGS) entry which is preliminary data.</text>
</comment>
<evidence type="ECO:0000256" key="1">
    <source>
        <dbReference type="ARBA" id="ARBA00022741"/>
    </source>
</evidence>
<gene>
    <name evidence="6" type="ORF">B4O97_12100</name>
</gene>
<dbReference type="AlphaFoldDB" id="A0A1Y1RWW5"/>
<dbReference type="PANTHER" id="PTHR32071">
    <property type="entry name" value="TRANSCRIPTIONAL REGULATORY PROTEIN"/>
    <property type="match status" value="1"/>
</dbReference>
<dbReference type="SUPFAM" id="SSF52172">
    <property type="entry name" value="CheY-like"/>
    <property type="match status" value="1"/>
</dbReference>
<feature type="domain" description="Sigma-54 factor interaction" evidence="4">
    <location>
        <begin position="133"/>
        <end position="354"/>
    </location>
</feature>
<evidence type="ECO:0000313" key="6">
    <source>
        <dbReference type="EMBL" id="ORC34682.1"/>
    </source>
</evidence>
<feature type="modified residue" description="4-aspartylphosphate" evidence="3">
    <location>
        <position position="52"/>
    </location>
</feature>
<name>A0A1Y1RWW5_9SPIO</name>
<dbReference type="GO" id="GO:0005524">
    <property type="term" value="F:ATP binding"/>
    <property type="evidence" value="ECO:0007669"/>
    <property type="project" value="UniProtKB-KW"/>
</dbReference>
<keyword evidence="2" id="KW-0067">ATP-binding</keyword>
<proteinExistence type="predicted"/>
<dbReference type="InterPro" id="IPR027417">
    <property type="entry name" value="P-loop_NTPase"/>
</dbReference>
<dbReference type="InterPro" id="IPR003593">
    <property type="entry name" value="AAA+_ATPase"/>
</dbReference>
<evidence type="ECO:0008006" key="8">
    <source>
        <dbReference type="Google" id="ProtNLM"/>
    </source>
</evidence>
<dbReference type="CDD" id="cd00009">
    <property type="entry name" value="AAA"/>
    <property type="match status" value="1"/>
</dbReference>
<dbReference type="InterPro" id="IPR001789">
    <property type="entry name" value="Sig_transdc_resp-reg_receiver"/>
</dbReference>
<evidence type="ECO:0000256" key="3">
    <source>
        <dbReference type="PROSITE-ProRule" id="PRU00169"/>
    </source>
</evidence>
<dbReference type="InterPro" id="IPR011006">
    <property type="entry name" value="CheY-like_superfamily"/>
</dbReference>
<accession>A0A1Y1RWW5</accession>
<dbReference type="GO" id="GO:0000160">
    <property type="term" value="P:phosphorelay signal transduction system"/>
    <property type="evidence" value="ECO:0007669"/>
    <property type="project" value="InterPro"/>
</dbReference>